<protein>
    <submittedName>
        <fullName evidence="2">N-acetylneuraminate synthase family protein</fullName>
    </submittedName>
</protein>
<organism evidence="2 3">
    <name type="scientific">Candidatus Sungiibacteriota bacterium</name>
    <dbReference type="NCBI Taxonomy" id="2750080"/>
    <lineage>
        <taxon>Bacteria</taxon>
        <taxon>Candidatus Sungiibacteriota</taxon>
    </lineage>
</organism>
<dbReference type="PANTHER" id="PTHR42966">
    <property type="entry name" value="N-ACETYLNEURAMINATE SYNTHASE"/>
    <property type="match status" value="1"/>
</dbReference>
<dbReference type="GO" id="GO:0016051">
    <property type="term" value="P:carbohydrate biosynthetic process"/>
    <property type="evidence" value="ECO:0007669"/>
    <property type="project" value="InterPro"/>
</dbReference>
<accession>A0A7T5RJQ4</accession>
<dbReference type="Gene3D" id="3.20.20.70">
    <property type="entry name" value="Aldolase class I"/>
    <property type="match status" value="1"/>
</dbReference>
<dbReference type="Proteomes" id="UP000595618">
    <property type="component" value="Chromosome"/>
</dbReference>
<feature type="domain" description="PseI/NeuA/B-like" evidence="1">
    <location>
        <begin position="40"/>
        <end position="274"/>
    </location>
</feature>
<dbReference type="GO" id="GO:0047444">
    <property type="term" value="F:N-acylneuraminate-9-phosphate synthase activity"/>
    <property type="evidence" value="ECO:0007669"/>
    <property type="project" value="TreeGrafter"/>
</dbReference>
<sequence>MNGQRRVKIGDRYVGYGEPVFVVAEIGINHNGNVETAKKLIDGAVEAGCDAVKFQKRTVDVVYTSEELARPRENPFGSTNGDLKRGLEFDKKQYDEIDKYCKAKSILWYASPWDEASVDFLEQYDPPCYKVASACNQDRELMAYIKSKGRPIVVSTGMSDEAATARMVNFLGEDNLVLLHCVSTYPANHEELHLATIPHLIKKYPRAFIGYSGHEVGAYPTLVAATLGACMVERHITLDRAMWGSDQAASLELTGLNRLMSEIRAVKAYLGEPKKAVLASEEPIQTKLRRKATLI</sequence>
<dbReference type="PANTHER" id="PTHR42966:SF3">
    <property type="entry name" value="BLR5971 PROTEIN"/>
    <property type="match status" value="1"/>
</dbReference>
<evidence type="ECO:0000259" key="1">
    <source>
        <dbReference type="Pfam" id="PF03102"/>
    </source>
</evidence>
<dbReference type="InterPro" id="IPR013132">
    <property type="entry name" value="PseI/NeuA/B-like_N"/>
</dbReference>
<dbReference type="SUPFAM" id="SSF51569">
    <property type="entry name" value="Aldolase"/>
    <property type="match status" value="1"/>
</dbReference>
<gene>
    <name evidence="2" type="ORF">HYW89_00625</name>
</gene>
<dbReference type="Pfam" id="PF03102">
    <property type="entry name" value="NeuB"/>
    <property type="match status" value="1"/>
</dbReference>
<evidence type="ECO:0000313" key="2">
    <source>
        <dbReference type="EMBL" id="QQG45428.1"/>
    </source>
</evidence>
<name>A0A7T5RJQ4_9BACT</name>
<reference evidence="2 3" key="1">
    <citation type="submission" date="2020-07" db="EMBL/GenBank/DDBJ databases">
        <title>Huge and variable diversity of episymbiotic CPR bacteria and DPANN archaea in groundwater ecosystems.</title>
        <authorList>
            <person name="He C.Y."/>
            <person name="Keren R."/>
            <person name="Whittaker M."/>
            <person name="Farag I.F."/>
            <person name="Doudna J."/>
            <person name="Cate J.H.D."/>
            <person name="Banfield J.F."/>
        </authorList>
    </citation>
    <scope>NUCLEOTIDE SEQUENCE [LARGE SCALE GENOMIC DNA]</scope>
    <source>
        <strain evidence="2">NC_groundwater_541_Ag_S-0.1um_46_50</strain>
    </source>
</reference>
<dbReference type="InterPro" id="IPR051690">
    <property type="entry name" value="PseI-like"/>
</dbReference>
<dbReference type="EMBL" id="CP066690">
    <property type="protein sequence ID" value="QQG45428.1"/>
    <property type="molecule type" value="Genomic_DNA"/>
</dbReference>
<dbReference type="InterPro" id="IPR013785">
    <property type="entry name" value="Aldolase_TIM"/>
</dbReference>
<dbReference type="AlphaFoldDB" id="A0A7T5RJQ4"/>
<proteinExistence type="predicted"/>
<evidence type="ECO:0000313" key="3">
    <source>
        <dbReference type="Proteomes" id="UP000595618"/>
    </source>
</evidence>